<organism evidence="2 3">
    <name type="scientific">Labilithrix luteola</name>
    <dbReference type="NCBI Taxonomy" id="1391654"/>
    <lineage>
        <taxon>Bacteria</taxon>
        <taxon>Pseudomonadati</taxon>
        <taxon>Myxococcota</taxon>
        <taxon>Polyangia</taxon>
        <taxon>Polyangiales</taxon>
        <taxon>Labilitrichaceae</taxon>
        <taxon>Labilithrix</taxon>
    </lineage>
</organism>
<protein>
    <submittedName>
        <fullName evidence="2">Uncharacterized protein</fullName>
    </submittedName>
</protein>
<proteinExistence type="predicted"/>
<sequence>MSPESIEIVYAAHTSTCTFLLDGEGICRRVVLAPNSDGKRRENPRTASRCVGAQYVASLDMRAIGGLVERPRVGASMLFARTDSRGRVSLVRTGHVTSFETMRAEDPFDSMGSIRTSAPALQQLFTPKSTPAVADVAAETVPEELDYEAEARTLPVQIIRPDELPPAGTADTGETVDVELNFDGDETFEQPRRATIPSPGVPTLWGQPGAYEEDDNPYAHGPRTNPSPKTDPYLIRGVGRTPVPERTAPRVIGASRPSLEPRPRETREAASSRRRGR</sequence>
<keyword evidence="3" id="KW-1185">Reference proteome</keyword>
<feature type="region of interest" description="Disordered" evidence="1">
    <location>
        <begin position="185"/>
        <end position="277"/>
    </location>
</feature>
<dbReference type="RefSeq" id="WP_146645717.1">
    <property type="nucleotide sequence ID" value="NZ_CP012333.1"/>
</dbReference>
<dbReference type="EMBL" id="CP012333">
    <property type="protein sequence ID" value="AKU94056.1"/>
    <property type="molecule type" value="Genomic_DNA"/>
</dbReference>
<dbReference type="AlphaFoldDB" id="A0A0K1PKX7"/>
<name>A0A0K1PKX7_9BACT</name>
<evidence type="ECO:0000313" key="2">
    <source>
        <dbReference type="EMBL" id="AKU94056.1"/>
    </source>
</evidence>
<dbReference type="STRING" id="1391654.AKJ09_00720"/>
<evidence type="ECO:0000256" key="1">
    <source>
        <dbReference type="SAM" id="MobiDB-lite"/>
    </source>
</evidence>
<feature type="compositionally biased region" description="Basic and acidic residues" evidence="1">
    <location>
        <begin position="259"/>
        <end position="271"/>
    </location>
</feature>
<dbReference type="KEGG" id="llu:AKJ09_00720"/>
<gene>
    <name evidence="2" type="ORF">AKJ09_00720</name>
</gene>
<accession>A0A0K1PKX7</accession>
<reference evidence="2 3" key="1">
    <citation type="submission" date="2015-08" db="EMBL/GenBank/DDBJ databases">
        <authorList>
            <person name="Babu N.S."/>
            <person name="Beckwith C.J."/>
            <person name="Beseler K.G."/>
            <person name="Brison A."/>
            <person name="Carone J.V."/>
            <person name="Caskin T.P."/>
            <person name="Diamond M."/>
            <person name="Durham M.E."/>
            <person name="Foxe J.M."/>
            <person name="Go M."/>
            <person name="Henderson B.A."/>
            <person name="Jones I.B."/>
            <person name="McGettigan J.A."/>
            <person name="Micheletti S.J."/>
            <person name="Nasrallah M.E."/>
            <person name="Ortiz D."/>
            <person name="Piller C.R."/>
            <person name="Privatt S.R."/>
            <person name="Schneider S.L."/>
            <person name="Sharp S."/>
            <person name="Smith T.C."/>
            <person name="Stanton J.D."/>
            <person name="Ullery H.E."/>
            <person name="Wilson R.J."/>
            <person name="Serrano M.G."/>
            <person name="Buck G."/>
            <person name="Lee V."/>
            <person name="Wang Y."/>
            <person name="Carvalho R."/>
            <person name="Voegtly L."/>
            <person name="Shi R."/>
            <person name="Duckworth R."/>
            <person name="Johnson A."/>
            <person name="Loviza R."/>
            <person name="Walstead R."/>
            <person name="Shah Z."/>
            <person name="Kiflezghi M."/>
            <person name="Wade K."/>
            <person name="Ball S.L."/>
            <person name="Bradley K.W."/>
            <person name="Asai D.J."/>
            <person name="Bowman C.A."/>
            <person name="Russell D.A."/>
            <person name="Pope W.H."/>
            <person name="Jacobs-Sera D."/>
            <person name="Hendrix R.W."/>
            <person name="Hatfull G.F."/>
        </authorList>
    </citation>
    <scope>NUCLEOTIDE SEQUENCE [LARGE SCALE GENOMIC DNA]</scope>
    <source>
        <strain evidence="2 3">DSM 27648</strain>
    </source>
</reference>
<dbReference type="OrthoDB" id="5526594at2"/>
<evidence type="ECO:0000313" key="3">
    <source>
        <dbReference type="Proteomes" id="UP000064967"/>
    </source>
</evidence>
<dbReference type="Proteomes" id="UP000064967">
    <property type="component" value="Chromosome"/>
</dbReference>